<evidence type="ECO:0000313" key="4">
    <source>
        <dbReference type="EMBL" id="CAD1474389.1"/>
    </source>
</evidence>
<proteinExistence type="predicted"/>
<feature type="domain" description="Carboxylesterase type B" evidence="3">
    <location>
        <begin position="32"/>
        <end position="120"/>
    </location>
</feature>
<dbReference type="Gene3D" id="3.40.50.1820">
    <property type="entry name" value="alpha/beta hydrolase"/>
    <property type="match status" value="1"/>
</dbReference>
<feature type="signal peptide" evidence="2">
    <location>
        <begin position="1"/>
        <end position="31"/>
    </location>
</feature>
<dbReference type="Pfam" id="PF00135">
    <property type="entry name" value="COesterase"/>
    <property type="match status" value="1"/>
</dbReference>
<dbReference type="InterPro" id="IPR002018">
    <property type="entry name" value="CarbesteraseB"/>
</dbReference>
<keyword evidence="2" id="KW-0732">Signal</keyword>
<dbReference type="EMBL" id="CAJDYZ010007533">
    <property type="protein sequence ID" value="CAD1474389.1"/>
    <property type="molecule type" value="Genomic_DNA"/>
</dbReference>
<name>A0A6V7H4X1_9HYME</name>
<feature type="chain" id="PRO_5027827551" description="Carboxylesterase type B domain-containing protein" evidence="2">
    <location>
        <begin position="32"/>
        <end position="121"/>
    </location>
</feature>
<dbReference type="Proteomes" id="UP000752696">
    <property type="component" value="Unassembled WGS sequence"/>
</dbReference>
<protein>
    <recommendedName>
        <fullName evidence="3">Carboxylesterase type B domain-containing protein</fullName>
    </recommendedName>
</protein>
<reference evidence="4" key="1">
    <citation type="submission" date="2020-07" db="EMBL/GenBank/DDBJ databases">
        <authorList>
            <person name="Nazaruddin N."/>
        </authorList>
    </citation>
    <scope>NUCLEOTIDE SEQUENCE</scope>
</reference>
<accession>A0A6V7H4X1</accession>
<gene>
    <name evidence="4" type="ORF">MHI_LOCUS464334</name>
</gene>
<evidence type="ECO:0000256" key="1">
    <source>
        <dbReference type="ARBA" id="ARBA00023180"/>
    </source>
</evidence>
<dbReference type="InterPro" id="IPR029058">
    <property type="entry name" value="AB_hydrolase_fold"/>
</dbReference>
<evidence type="ECO:0000256" key="2">
    <source>
        <dbReference type="SAM" id="SignalP"/>
    </source>
</evidence>
<evidence type="ECO:0000313" key="5">
    <source>
        <dbReference type="Proteomes" id="UP000752696"/>
    </source>
</evidence>
<organism evidence="4 5">
    <name type="scientific">Heterotrigona itama</name>
    <dbReference type="NCBI Taxonomy" id="395501"/>
    <lineage>
        <taxon>Eukaryota</taxon>
        <taxon>Metazoa</taxon>
        <taxon>Ecdysozoa</taxon>
        <taxon>Arthropoda</taxon>
        <taxon>Hexapoda</taxon>
        <taxon>Insecta</taxon>
        <taxon>Pterygota</taxon>
        <taxon>Neoptera</taxon>
        <taxon>Endopterygota</taxon>
        <taxon>Hymenoptera</taxon>
        <taxon>Apocrita</taxon>
        <taxon>Aculeata</taxon>
        <taxon>Apoidea</taxon>
        <taxon>Anthophila</taxon>
        <taxon>Apidae</taxon>
        <taxon>Heterotrigona</taxon>
    </lineage>
</organism>
<dbReference type="InterPro" id="IPR050309">
    <property type="entry name" value="Type-B_Carboxylest/Lipase"/>
</dbReference>
<keyword evidence="1" id="KW-0325">Glycoprotein</keyword>
<comment type="caution">
    <text evidence="4">The sequence shown here is derived from an EMBL/GenBank/DDBJ whole genome shotgun (WGS) entry which is preliminary data.</text>
</comment>
<dbReference type="OrthoDB" id="19653at2759"/>
<dbReference type="PANTHER" id="PTHR11559">
    <property type="entry name" value="CARBOXYLESTERASE"/>
    <property type="match status" value="1"/>
</dbReference>
<evidence type="ECO:0000259" key="3">
    <source>
        <dbReference type="Pfam" id="PF00135"/>
    </source>
</evidence>
<keyword evidence="5" id="KW-1185">Reference proteome</keyword>
<feature type="non-terminal residue" evidence="4">
    <location>
        <position position="121"/>
    </location>
</feature>
<dbReference type="AlphaFoldDB" id="A0A6V7H4X1"/>
<dbReference type="SUPFAM" id="SSF53474">
    <property type="entry name" value="alpha/beta-Hydrolases"/>
    <property type="match status" value="1"/>
</dbReference>
<sequence length="121" mass="13917">MLPARKRIFKRWLGVLTVLLVFLASDSRAYTAKVTTKFGRVHGFLRNADYGRQRLVAHYYGIPYAEPPVGDLRFRNPKPWYKHFTTAFAAMDVMPVCVQLDDNMNVVGHEDCLYLNVNVPV</sequence>